<reference evidence="1 2" key="1">
    <citation type="submission" date="2024-01" db="EMBL/GenBank/DDBJ databases">
        <title>The genomes of 5 underutilized Papilionoideae crops provide insights into root nodulation and disease resistanc.</title>
        <authorList>
            <person name="Jiang F."/>
        </authorList>
    </citation>
    <scope>NUCLEOTIDE SEQUENCE [LARGE SCALE GENOMIC DNA]</scope>
    <source>
        <strain evidence="1">LVBAO_FW01</strain>
        <tissue evidence="1">Leaves</tissue>
    </source>
</reference>
<keyword evidence="2" id="KW-1185">Reference proteome</keyword>
<organism evidence="1 2">
    <name type="scientific">Canavalia gladiata</name>
    <name type="common">Sword bean</name>
    <name type="synonym">Dolichos gladiatus</name>
    <dbReference type="NCBI Taxonomy" id="3824"/>
    <lineage>
        <taxon>Eukaryota</taxon>
        <taxon>Viridiplantae</taxon>
        <taxon>Streptophyta</taxon>
        <taxon>Embryophyta</taxon>
        <taxon>Tracheophyta</taxon>
        <taxon>Spermatophyta</taxon>
        <taxon>Magnoliopsida</taxon>
        <taxon>eudicotyledons</taxon>
        <taxon>Gunneridae</taxon>
        <taxon>Pentapetalae</taxon>
        <taxon>rosids</taxon>
        <taxon>fabids</taxon>
        <taxon>Fabales</taxon>
        <taxon>Fabaceae</taxon>
        <taxon>Papilionoideae</taxon>
        <taxon>50 kb inversion clade</taxon>
        <taxon>NPAAA clade</taxon>
        <taxon>indigoferoid/millettioid clade</taxon>
        <taxon>Phaseoleae</taxon>
        <taxon>Canavalia</taxon>
    </lineage>
</organism>
<sequence>MGLKSAHCRARTEGTRVGEVITHFKSHFSSGSHAYFNFPFLHWSIAYIGGSLNKGTPSDAWTNDASWVAGSNCPCLIPVPGFLLLFIQWGNGNGFNGELLLGRMIYAPKNLAVLANSNREAAYSSIVKIGFARHFTPSRSSRRGVLVIPKRCKGFMECFLDQDMIPNFLDFTNDAKNSPSLICLLKRCRSRYLPSS</sequence>
<accession>A0AAN9JY40</accession>
<dbReference type="EMBL" id="JAYMYQ010000011">
    <property type="protein sequence ID" value="KAK7306067.1"/>
    <property type="molecule type" value="Genomic_DNA"/>
</dbReference>
<proteinExistence type="predicted"/>
<dbReference type="Proteomes" id="UP001367508">
    <property type="component" value="Unassembled WGS sequence"/>
</dbReference>
<evidence type="ECO:0000313" key="2">
    <source>
        <dbReference type="Proteomes" id="UP001367508"/>
    </source>
</evidence>
<dbReference type="AlphaFoldDB" id="A0AAN9JY40"/>
<protein>
    <submittedName>
        <fullName evidence="1">Uncharacterized protein</fullName>
    </submittedName>
</protein>
<comment type="caution">
    <text evidence="1">The sequence shown here is derived from an EMBL/GenBank/DDBJ whole genome shotgun (WGS) entry which is preliminary data.</text>
</comment>
<evidence type="ECO:0000313" key="1">
    <source>
        <dbReference type="EMBL" id="KAK7306067.1"/>
    </source>
</evidence>
<gene>
    <name evidence="1" type="ORF">VNO77_43986</name>
</gene>
<name>A0AAN9JY40_CANGL</name>